<reference evidence="2" key="1">
    <citation type="submission" date="2022-07" db="EMBL/GenBank/DDBJ databases">
        <title>Taxonomy of Novel Oxalotrophic and Methylotrophic Bacteria.</title>
        <authorList>
            <person name="Sahin N."/>
            <person name="Tani A."/>
        </authorList>
    </citation>
    <scope>NUCLEOTIDE SEQUENCE</scope>
    <source>
        <strain evidence="2">Y10</strain>
    </source>
</reference>
<feature type="signal peptide" evidence="1">
    <location>
        <begin position="1"/>
        <end position="20"/>
    </location>
</feature>
<evidence type="ECO:0000313" key="2">
    <source>
        <dbReference type="EMBL" id="GLB47914.1"/>
    </source>
</evidence>
<dbReference type="SUPFAM" id="SSF48452">
    <property type="entry name" value="TPR-like"/>
    <property type="match status" value="1"/>
</dbReference>
<protein>
    <recommendedName>
        <fullName evidence="4">Tetratricopeptide repeat protein</fullName>
    </recommendedName>
</protein>
<keyword evidence="1" id="KW-0732">Signal</keyword>
<proteinExistence type="predicted"/>
<dbReference type="RefSeq" id="WP_281763577.1">
    <property type="nucleotide sequence ID" value="NZ_BRVO01000001.1"/>
</dbReference>
<evidence type="ECO:0008006" key="4">
    <source>
        <dbReference type="Google" id="ProtNLM"/>
    </source>
</evidence>
<dbReference type="Proteomes" id="UP001143543">
    <property type="component" value="Unassembled WGS sequence"/>
</dbReference>
<dbReference type="PROSITE" id="PS51257">
    <property type="entry name" value="PROKAR_LIPOPROTEIN"/>
    <property type="match status" value="1"/>
</dbReference>
<evidence type="ECO:0000313" key="3">
    <source>
        <dbReference type="Proteomes" id="UP001143543"/>
    </source>
</evidence>
<name>A0ABQ5MET3_9FLAO</name>
<feature type="chain" id="PRO_5045159212" description="Tetratricopeptide repeat protein" evidence="1">
    <location>
        <begin position="21"/>
        <end position="241"/>
    </location>
</feature>
<sequence length="241" mass="27134">MKISYSILLLLLGSLLLSCSGTTKKEADIEVTKSIINQEKLDAALPRKGGKSITIDTTVTATLKGVDEVTDIAELYALGDKARMQQDRVASITYYKKIVEQDASQTRAHELLADNYMLTGNFKEALAHAKILIQQDPTNYKSYTRTAMQLELLEQPKKAEDYYASARRALKQKEAEYWKKVDTLSMVAMLVEVLDTTRAKKLVTKVLENPDLNEYQRAAILNYVNGSHDDVLNRLKSIKQN</sequence>
<gene>
    <name evidence="2" type="ORF">Y10_02820</name>
</gene>
<dbReference type="InterPro" id="IPR019734">
    <property type="entry name" value="TPR_rpt"/>
</dbReference>
<dbReference type="EMBL" id="BRVO01000001">
    <property type="protein sequence ID" value="GLB47914.1"/>
    <property type="molecule type" value="Genomic_DNA"/>
</dbReference>
<organism evidence="2 3">
    <name type="scientific">Neptunitalea lumnitzerae</name>
    <dbReference type="NCBI Taxonomy" id="2965509"/>
    <lineage>
        <taxon>Bacteria</taxon>
        <taxon>Pseudomonadati</taxon>
        <taxon>Bacteroidota</taxon>
        <taxon>Flavobacteriia</taxon>
        <taxon>Flavobacteriales</taxon>
        <taxon>Flavobacteriaceae</taxon>
        <taxon>Neptunitalea</taxon>
    </lineage>
</organism>
<evidence type="ECO:0000256" key="1">
    <source>
        <dbReference type="SAM" id="SignalP"/>
    </source>
</evidence>
<dbReference type="Gene3D" id="1.25.40.10">
    <property type="entry name" value="Tetratricopeptide repeat domain"/>
    <property type="match status" value="1"/>
</dbReference>
<keyword evidence="3" id="KW-1185">Reference proteome</keyword>
<comment type="caution">
    <text evidence="2">The sequence shown here is derived from an EMBL/GenBank/DDBJ whole genome shotgun (WGS) entry which is preliminary data.</text>
</comment>
<accession>A0ABQ5MET3</accession>
<dbReference type="InterPro" id="IPR011990">
    <property type="entry name" value="TPR-like_helical_dom_sf"/>
</dbReference>
<dbReference type="SMART" id="SM00028">
    <property type="entry name" value="TPR"/>
    <property type="match status" value="3"/>
</dbReference>